<name>A0ABT5UD80_9GAMM</name>
<proteinExistence type="predicted"/>
<dbReference type="Gene3D" id="3.10.620.30">
    <property type="match status" value="1"/>
</dbReference>
<dbReference type="SUPFAM" id="SSF54001">
    <property type="entry name" value="Cysteine proteinases"/>
    <property type="match status" value="1"/>
</dbReference>
<dbReference type="Pfam" id="PF08379">
    <property type="entry name" value="Bact_transglu_N"/>
    <property type="match status" value="1"/>
</dbReference>
<dbReference type="Pfam" id="PF01841">
    <property type="entry name" value="Transglut_core"/>
    <property type="match status" value="1"/>
</dbReference>
<feature type="region of interest" description="Disordered" evidence="1">
    <location>
        <begin position="1043"/>
        <end position="1105"/>
    </location>
</feature>
<dbReference type="EMBL" id="JAPMOU010000032">
    <property type="protein sequence ID" value="MDE1464334.1"/>
    <property type="molecule type" value="Genomic_DNA"/>
</dbReference>
<keyword evidence="4" id="KW-1185">Reference proteome</keyword>
<dbReference type="InterPro" id="IPR002931">
    <property type="entry name" value="Transglutaminase-like"/>
</dbReference>
<organism evidence="3 4">
    <name type="scientific">Spartinivicinus poritis</name>
    <dbReference type="NCBI Taxonomy" id="2994640"/>
    <lineage>
        <taxon>Bacteria</taxon>
        <taxon>Pseudomonadati</taxon>
        <taxon>Pseudomonadota</taxon>
        <taxon>Gammaproteobacteria</taxon>
        <taxon>Oceanospirillales</taxon>
        <taxon>Zooshikellaceae</taxon>
        <taxon>Spartinivicinus</taxon>
    </lineage>
</organism>
<dbReference type="PANTHER" id="PTHR33490">
    <property type="entry name" value="BLR5614 PROTEIN-RELATED"/>
    <property type="match status" value="1"/>
</dbReference>
<reference evidence="3 4" key="1">
    <citation type="submission" date="2022-11" db="EMBL/GenBank/DDBJ databases">
        <title>Spartinivicinus poritis sp. nov., isolated from scleractinian coral Porites lutea.</title>
        <authorList>
            <person name="Zhang G."/>
            <person name="Cai L."/>
            <person name="Wei Q."/>
        </authorList>
    </citation>
    <scope>NUCLEOTIDE SEQUENCE [LARGE SCALE GENOMIC DNA]</scope>
    <source>
        <strain evidence="3 4">A2-2</strain>
    </source>
</reference>
<dbReference type="InterPro" id="IPR013589">
    <property type="entry name" value="Bac_transglu_N"/>
</dbReference>
<dbReference type="RefSeq" id="WP_274690662.1">
    <property type="nucleotide sequence ID" value="NZ_JAPMOU010000032.1"/>
</dbReference>
<dbReference type="SMART" id="SM00460">
    <property type="entry name" value="TGc"/>
    <property type="match status" value="1"/>
</dbReference>
<gene>
    <name evidence="3" type="ORF">ORQ98_20440</name>
</gene>
<protein>
    <submittedName>
        <fullName evidence="3">Transglutaminase family protein</fullName>
    </submittedName>
</protein>
<comment type="caution">
    <text evidence="3">The sequence shown here is derived from an EMBL/GenBank/DDBJ whole genome shotgun (WGS) entry which is preliminary data.</text>
</comment>
<dbReference type="InterPro" id="IPR038765">
    <property type="entry name" value="Papain-like_cys_pep_sf"/>
</dbReference>
<evidence type="ECO:0000259" key="2">
    <source>
        <dbReference type="SMART" id="SM00460"/>
    </source>
</evidence>
<feature type="compositionally biased region" description="Polar residues" evidence="1">
    <location>
        <begin position="1054"/>
        <end position="1065"/>
    </location>
</feature>
<dbReference type="InterPro" id="IPR018667">
    <property type="entry name" value="DUF2126"/>
</dbReference>
<dbReference type="Proteomes" id="UP001528823">
    <property type="component" value="Unassembled WGS sequence"/>
</dbReference>
<accession>A0ABT5UD80</accession>
<sequence>MTITVGLTHHTEYQYDKAVSMSPHVFRLRPAPHSRTLIKSYSLKIFPEKHFINWQQDPFGNYLARVVFLEQTRQFWFTVDLVADMTVINPFDFFLESYADNFPFDYERQLKHDLLPYLKTEPASKAFQTLIDSVKPKEELVTVDFLVAVNQAVFKSIGYNIRLEPGIQSVDETLKRKIGSCRDSAWLLVHLFRQMGLAARFVSGYLVQLTADEKSLDGPSGPEQDFTDLHAWAEVYVPGAGWIGLDPTSGLFAGEGHIPLACTPEPASAAPVTGNIDECEAELSFLNKVTRIHETPRVTKPYSDQQWLAINQLGEKVDTQLRELGVELTMGGEPTFISIDDMESPQWNTEADGLEKRQLAHNLFMQLEQTFAKGSLRHYGQGKWYPGESLPRWQYACYWRKDGKAIWQNPKLQADFNQPGDYTEASAQAFAQQLICQLGLTEQVLVTAYEDVLYHLWQEGCLPETVSPKQPELLQAMTRKGFLQKMERGLDKPAGYVIPVQWDYQFDGWQSCVWCFKRGYCFLLPGDSPIGYRLPLESLGEADSIEDRDPADIPPEYSEIIGKQRGYVGNRLLKTALSVEVRDGKLYVFMPPLSYSEHYLQLIQAVECAAEACQQPVLLEGYPPPPDSRLEKFAVTPDPGVIEVNVQPAYSWQQLVENTQTLYALAKQARLGTDKFMLDGRHTGTGGGNHVTLGGPTPMQSPFLRRPDVLRSFITYWQHHPGLSYLFSSLFIGPTSQAPRVDEARDELLYELEIAFSHMPEGEVPAPWLVDRLLRHLLVDLTGNTHRTEFCIDKLYSPDSAAGRLGLVEFRGFEMPPHPRMSLMQMLLLRTLLAWFWLKPYHKPLIRWGTELHDKFLLPHFVKQDMEEICQDLQQAGYNIQLEWFAPFFEFRFPLCGSREIDHIHLELRTAIEPWHVLGEEATSQGTARFVDSSLERVQLRVNNIPKDRYIIACNGRRVPLHHTPTKGEAVAGIRYKAWQPASGLHPTIGVHAPLVFDVFDSWSGRSVGGFTYHVSHPGGRSFEVFPVNAFEAEGRRIARFWSHGHTPPYAPQQEKQQQNSSLSMASKIKRQLSPHPARADFTLPKDERINTDYPNTLDLRRPSN</sequence>
<evidence type="ECO:0000313" key="3">
    <source>
        <dbReference type="EMBL" id="MDE1464334.1"/>
    </source>
</evidence>
<evidence type="ECO:0000256" key="1">
    <source>
        <dbReference type="SAM" id="MobiDB-lite"/>
    </source>
</evidence>
<dbReference type="Pfam" id="PF09899">
    <property type="entry name" value="DUF2126"/>
    <property type="match status" value="2"/>
</dbReference>
<feature type="domain" description="Transglutaminase-like" evidence="2">
    <location>
        <begin position="173"/>
        <end position="249"/>
    </location>
</feature>
<evidence type="ECO:0000313" key="4">
    <source>
        <dbReference type="Proteomes" id="UP001528823"/>
    </source>
</evidence>
<dbReference type="PANTHER" id="PTHR33490:SF1">
    <property type="entry name" value="SLL1233 PROTEIN"/>
    <property type="match status" value="1"/>
</dbReference>